<evidence type="ECO:0000313" key="4">
    <source>
        <dbReference type="Proteomes" id="UP000604825"/>
    </source>
</evidence>
<accession>A0A811SM52</accession>
<proteinExistence type="predicted"/>
<dbReference type="Pfam" id="PF16491">
    <property type="entry name" value="Peptidase_M48_N"/>
    <property type="match status" value="1"/>
</dbReference>
<feature type="non-terminal residue" evidence="3">
    <location>
        <position position="145"/>
    </location>
</feature>
<comment type="caution">
    <text evidence="3">The sequence shown here is derived from an EMBL/GenBank/DDBJ whole genome shotgun (WGS) entry which is preliminary data.</text>
</comment>
<evidence type="ECO:0000259" key="2">
    <source>
        <dbReference type="Pfam" id="PF16491"/>
    </source>
</evidence>
<evidence type="ECO:0000256" key="1">
    <source>
        <dbReference type="SAM" id="MobiDB-lite"/>
    </source>
</evidence>
<organism evidence="3 4">
    <name type="scientific">Miscanthus lutarioriparius</name>
    <dbReference type="NCBI Taxonomy" id="422564"/>
    <lineage>
        <taxon>Eukaryota</taxon>
        <taxon>Viridiplantae</taxon>
        <taxon>Streptophyta</taxon>
        <taxon>Embryophyta</taxon>
        <taxon>Tracheophyta</taxon>
        <taxon>Spermatophyta</taxon>
        <taxon>Magnoliopsida</taxon>
        <taxon>Liliopsida</taxon>
        <taxon>Poales</taxon>
        <taxon>Poaceae</taxon>
        <taxon>PACMAD clade</taxon>
        <taxon>Panicoideae</taxon>
        <taxon>Andropogonodae</taxon>
        <taxon>Andropogoneae</taxon>
        <taxon>Saccharinae</taxon>
        <taxon>Miscanthus</taxon>
    </lineage>
</organism>
<feature type="domain" description="CAAX prenyl protease 1 N-terminal" evidence="2">
    <location>
        <begin position="47"/>
        <end position="70"/>
    </location>
</feature>
<evidence type="ECO:0000313" key="3">
    <source>
        <dbReference type="EMBL" id="CAD6342414.1"/>
    </source>
</evidence>
<dbReference type="AlphaFoldDB" id="A0A811SM52"/>
<keyword evidence="4" id="KW-1185">Reference proteome</keyword>
<reference evidence="3" key="1">
    <citation type="submission" date="2020-10" db="EMBL/GenBank/DDBJ databases">
        <authorList>
            <person name="Han B."/>
            <person name="Lu T."/>
            <person name="Zhao Q."/>
            <person name="Huang X."/>
            <person name="Zhao Y."/>
        </authorList>
    </citation>
    <scope>NUCLEOTIDE SEQUENCE</scope>
</reference>
<gene>
    <name evidence="3" type="ORF">NCGR_LOCUS66512</name>
</gene>
<sequence>CCAVGQSGQDVAPLRPSSRNHDELLSSSARNPKRDELLHPSSRNPMIMDLSFSLYSTFVIEAQHGFNKGKCIQLSLVIVTNVSRCQIADMCLDLYKEFGTTMAGLKVFTNSDKAHVEEALWGLLGKGMDMAESSCYSIYGSISGC</sequence>
<dbReference type="OrthoDB" id="1741490at2759"/>
<dbReference type="EMBL" id="CAJGYO010000487">
    <property type="protein sequence ID" value="CAD6342414.1"/>
    <property type="molecule type" value="Genomic_DNA"/>
</dbReference>
<dbReference type="InterPro" id="IPR032456">
    <property type="entry name" value="Peptidase_M48_N"/>
</dbReference>
<protein>
    <recommendedName>
        <fullName evidence="2">CAAX prenyl protease 1 N-terminal domain-containing protein</fullName>
    </recommendedName>
</protein>
<dbReference type="Proteomes" id="UP000604825">
    <property type="component" value="Unassembled WGS sequence"/>
</dbReference>
<feature type="region of interest" description="Disordered" evidence="1">
    <location>
        <begin position="1"/>
        <end position="41"/>
    </location>
</feature>
<name>A0A811SM52_9POAL</name>